<gene>
    <name evidence="1" type="ORF">GL279_16415</name>
</gene>
<keyword evidence="2" id="KW-1185">Reference proteome</keyword>
<dbReference type="RefSeq" id="WP_155065688.1">
    <property type="nucleotide sequence ID" value="NZ_WMIF01000030.1"/>
</dbReference>
<dbReference type="InterPro" id="IPR014718">
    <property type="entry name" value="GH-type_carb-bd"/>
</dbReference>
<dbReference type="AlphaFoldDB" id="A0A844H8Z1"/>
<proteinExistence type="predicted"/>
<dbReference type="Proteomes" id="UP000442533">
    <property type="component" value="Unassembled WGS sequence"/>
</dbReference>
<organism evidence="1 2">
    <name type="scientific">Paracoccus limosus</name>
    <dbReference type="NCBI Taxonomy" id="913252"/>
    <lineage>
        <taxon>Bacteria</taxon>
        <taxon>Pseudomonadati</taxon>
        <taxon>Pseudomonadota</taxon>
        <taxon>Alphaproteobacteria</taxon>
        <taxon>Rhodobacterales</taxon>
        <taxon>Paracoccaceae</taxon>
        <taxon>Paracoccus</taxon>
    </lineage>
</organism>
<name>A0A844H8Z1_9RHOB</name>
<dbReference type="Pfam" id="PF14486">
    <property type="entry name" value="DUF4432"/>
    <property type="match status" value="1"/>
</dbReference>
<reference evidence="1 2" key="1">
    <citation type="submission" date="2019-11" db="EMBL/GenBank/DDBJ databases">
        <authorList>
            <person name="Dong K."/>
        </authorList>
    </citation>
    <scope>NUCLEOTIDE SEQUENCE [LARGE SCALE GENOMIC DNA]</scope>
    <source>
        <strain evidence="1 2">JCM 17370</strain>
    </source>
</reference>
<dbReference type="EMBL" id="WMIF01000030">
    <property type="protein sequence ID" value="MTH36183.1"/>
    <property type="molecule type" value="Genomic_DNA"/>
</dbReference>
<dbReference type="GO" id="GO:0030246">
    <property type="term" value="F:carbohydrate binding"/>
    <property type="evidence" value="ECO:0007669"/>
    <property type="project" value="InterPro"/>
</dbReference>
<accession>A0A844H8Z1</accession>
<evidence type="ECO:0000313" key="2">
    <source>
        <dbReference type="Proteomes" id="UP000442533"/>
    </source>
</evidence>
<dbReference type="InterPro" id="IPR027839">
    <property type="entry name" value="DUF4432"/>
</dbReference>
<evidence type="ECO:0000313" key="1">
    <source>
        <dbReference type="EMBL" id="MTH36183.1"/>
    </source>
</evidence>
<comment type="caution">
    <text evidence="1">The sequence shown here is derived from an EMBL/GenBank/DDBJ whole genome shotgun (WGS) entry which is preliminary data.</text>
</comment>
<protein>
    <submittedName>
        <fullName evidence="1">DUF4432 family protein</fullName>
    </submittedName>
</protein>
<dbReference type="CDD" id="cd09269">
    <property type="entry name" value="deoxyribose_mutarotase"/>
    <property type="match status" value="1"/>
</dbReference>
<dbReference type="Gene3D" id="2.70.98.10">
    <property type="match status" value="1"/>
</dbReference>
<dbReference type="OrthoDB" id="146552at2"/>
<sequence length="364" mass="39303">MTPIELALTPAAFPDRGEQVIARAGAITVTGFRYPTGIEALRIANARGQVVLLPYLGQMIWDAEFDGRRLTMGNGFVAPRAGASILQTYGAFAYHAGVLRNGTPGPSDTHPLHGEMPVARMDSAGLIFGADAQGDYVDLTGACEYVMGFGAHYIARPRVRLRPQSALIEVEMQVQNLSAHPMELMYMLHANFDFVAGARIVQPAPFTPERTQVRKTVPCHVTPSAEFLALLDDLAANPDRMEVLSEPGLYAPEQVFYIRAPGTDAEGRTGMLMELPDGTGFSVDWRPEDLPFCVRWILNDGDAQVAAFALPATCEPEGYAAEKAKGHVRLLAPGQTARFPVTLGLLSGAELAPARARIDAMNRG</sequence>